<evidence type="ECO:0000256" key="5">
    <source>
        <dbReference type="ARBA" id="ARBA00022692"/>
    </source>
</evidence>
<dbReference type="eggNOG" id="COG1994">
    <property type="taxonomic scope" value="Bacteria"/>
</dbReference>
<evidence type="ECO:0000256" key="9">
    <source>
        <dbReference type="ARBA" id="ARBA00022989"/>
    </source>
</evidence>
<evidence type="ECO:0000256" key="4">
    <source>
        <dbReference type="ARBA" id="ARBA00022670"/>
    </source>
</evidence>
<feature type="transmembrane region" description="Helical" evidence="12">
    <location>
        <begin position="161"/>
        <end position="185"/>
    </location>
</feature>
<keyword evidence="15" id="KW-1185">Reference proteome</keyword>
<dbReference type="RefSeq" id="WP_231495180.1">
    <property type="nucleotide sequence ID" value="NZ_BBXV01000009.1"/>
</dbReference>
<feature type="domain" description="Peptidase M50" evidence="13">
    <location>
        <begin position="27"/>
        <end position="97"/>
    </location>
</feature>
<evidence type="ECO:0000256" key="12">
    <source>
        <dbReference type="SAM" id="Phobius"/>
    </source>
</evidence>
<evidence type="ECO:0000256" key="7">
    <source>
        <dbReference type="ARBA" id="ARBA00022801"/>
    </source>
</evidence>
<keyword evidence="6" id="KW-0479">Metal-binding</keyword>
<comment type="similarity">
    <text evidence="3">Belongs to the peptidase M50B family.</text>
</comment>
<proteinExistence type="inferred from homology"/>
<dbReference type="Proteomes" id="UP000028863">
    <property type="component" value="Unassembled WGS sequence"/>
</dbReference>
<dbReference type="PANTHER" id="PTHR39188">
    <property type="entry name" value="MEMBRANE-ASSOCIATED ZINC METALLOPROTEASE M50B"/>
    <property type="match status" value="1"/>
</dbReference>
<comment type="caution">
    <text evidence="14">The sequence shown here is derived from an EMBL/GenBank/DDBJ whole genome shotgun (WGS) entry which is preliminary data.</text>
</comment>
<dbReference type="EMBL" id="CCAX010000001">
    <property type="protein sequence ID" value="CDO01744.1"/>
    <property type="molecule type" value="Genomic_DNA"/>
</dbReference>
<evidence type="ECO:0000256" key="10">
    <source>
        <dbReference type="ARBA" id="ARBA00023049"/>
    </source>
</evidence>
<protein>
    <submittedName>
        <fullName evidence="14">Stage IV sporulation protein FB</fullName>
    </submittedName>
</protein>
<evidence type="ECO:0000256" key="3">
    <source>
        <dbReference type="ARBA" id="ARBA00007931"/>
    </source>
</evidence>
<keyword evidence="4" id="KW-0645">Protease</keyword>
<dbReference type="PANTHER" id="PTHR39188:SF3">
    <property type="entry name" value="STAGE IV SPORULATION PROTEIN FB"/>
    <property type="match status" value="1"/>
</dbReference>
<organism evidence="14 15">
    <name type="scientific">Oceanobacillus picturae</name>
    <dbReference type="NCBI Taxonomy" id="171693"/>
    <lineage>
        <taxon>Bacteria</taxon>
        <taxon>Bacillati</taxon>
        <taxon>Bacillota</taxon>
        <taxon>Bacilli</taxon>
        <taxon>Bacillales</taxon>
        <taxon>Bacillaceae</taxon>
        <taxon>Oceanobacillus</taxon>
    </lineage>
</organism>
<dbReference type="GO" id="GO:0006508">
    <property type="term" value="P:proteolysis"/>
    <property type="evidence" value="ECO:0007669"/>
    <property type="project" value="UniProtKB-KW"/>
</dbReference>
<reference evidence="14" key="1">
    <citation type="submission" date="2014-03" db="EMBL/GenBank/DDBJ databases">
        <title>Draft genome sequencing of Oceanobacillus picturae strain S1 isolated from human gut.</title>
        <authorList>
            <person name="Croce O."/>
            <person name="Lagier J.C."/>
            <person name="Raoult D."/>
        </authorList>
    </citation>
    <scope>NUCLEOTIDE SEQUENCE [LARGE SCALE GENOMIC DNA]</scope>
    <source>
        <strain evidence="14">S1</strain>
    </source>
</reference>
<evidence type="ECO:0000313" key="15">
    <source>
        <dbReference type="Proteomes" id="UP000028863"/>
    </source>
</evidence>
<name>W9A7I8_9BACI</name>
<evidence type="ECO:0000256" key="1">
    <source>
        <dbReference type="ARBA" id="ARBA00001947"/>
    </source>
</evidence>
<dbReference type="GO" id="GO:0008237">
    <property type="term" value="F:metallopeptidase activity"/>
    <property type="evidence" value="ECO:0007669"/>
    <property type="project" value="UniProtKB-KW"/>
</dbReference>
<keyword evidence="5 12" id="KW-0812">Transmembrane</keyword>
<evidence type="ECO:0000256" key="8">
    <source>
        <dbReference type="ARBA" id="ARBA00022833"/>
    </source>
</evidence>
<dbReference type="Pfam" id="PF02163">
    <property type="entry name" value="Peptidase_M50"/>
    <property type="match status" value="2"/>
</dbReference>
<reference evidence="14" key="2">
    <citation type="submission" date="2014-03" db="EMBL/GenBank/DDBJ databases">
        <authorList>
            <person name="Urmite Genomes"/>
        </authorList>
    </citation>
    <scope>NUCLEOTIDE SEQUENCE</scope>
    <source>
        <strain evidence="14">S1</strain>
    </source>
</reference>
<keyword evidence="7" id="KW-0378">Hydrolase</keyword>
<feature type="transmembrane region" description="Helical" evidence="12">
    <location>
        <begin position="12"/>
        <end position="35"/>
    </location>
</feature>
<comment type="cofactor">
    <cofactor evidence="1">
        <name>Zn(2+)</name>
        <dbReference type="ChEBI" id="CHEBI:29105"/>
    </cofactor>
</comment>
<dbReference type="GO" id="GO:0046872">
    <property type="term" value="F:metal ion binding"/>
    <property type="evidence" value="ECO:0007669"/>
    <property type="project" value="UniProtKB-KW"/>
</dbReference>
<comment type="subcellular location">
    <subcellularLocation>
        <location evidence="2">Membrane</location>
        <topology evidence="2">Multi-pass membrane protein</topology>
    </subcellularLocation>
</comment>
<evidence type="ECO:0000256" key="11">
    <source>
        <dbReference type="ARBA" id="ARBA00023136"/>
    </source>
</evidence>
<keyword evidence="11 12" id="KW-0472">Membrane</keyword>
<evidence type="ECO:0000313" key="14">
    <source>
        <dbReference type="EMBL" id="CDO01744.1"/>
    </source>
</evidence>
<dbReference type="InterPro" id="IPR008915">
    <property type="entry name" value="Peptidase_M50"/>
</dbReference>
<evidence type="ECO:0000256" key="2">
    <source>
        <dbReference type="ARBA" id="ARBA00004141"/>
    </source>
</evidence>
<accession>W9A7I8</accession>
<dbReference type="GO" id="GO:0016020">
    <property type="term" value="C:membrane"/>
    <property type="evidence" value="ECO:0007669"/>
    <property type="project" value="UniProtKB-SubCell"/>
</dbReference>
<dbReference type="STRING" id="171693.BN988_00186"/>
<feature type="domain" description="Peptidase M50" evidence="13">
    <location>
        <begin position="105"/>
        <end position="162"/>
    </location>
</feature>
<dbReference type="AlphaFoldDB" id="W9A7I8"/>
<sequence length="281" mass="32687">MPKIHFHPILLAFFFISFLTGTFVEMAVILLIVLIHELGHFTMAKWFDWRIGTIMLWVFGGVMKTDEHGTRPIAEEALVTIAGPLQHVWIYAGIFTLSHSGLLPTSLIEMMLYYNTAILLFNLLPLWPLDGGKLLFLLLALVLPYKRAYHIVILFSMVLAVAFLLVQLILPSFTLSTFLIALFLFMENQSEWKQRHYVFMRFLLKRYEKKTKIMKNKPLYVSSESSLMSVFSGFSQEKRHTIYVTDKYGRHTVLEEQECLQAYFKHKKYHQNVGEIIEKGA</sequence>
<keyword evidence="9 12" id="KW-1133">Transmembrane helix</keyword>
<keyword evidence="8" id="KW-0862">Zinc</keyword>
<evidence type="ECO:0000259" key="13">
    <source>
        <dbReference type="Pfam" id="PF02163"/>
    </source>
</evidence>
<keyword evidence="10" id="KW-0482">Metalloprotease</keyword>
<gene>
    <name evidence="14" type="primary">spoIVFB</name>
    <name evidence="14" type="ORF">BN988_00186</name>
</gene>
<evidence type="ECO:0000256" key="6">
    <source>
        <dbReference type="ARBA" id="ARBA00022723"/>
    </source>
</evidence>